<dbReference type="SMART" id="SM01034">
    <property type="entry name" value="BLUF"/>
    <property type="match status" value="1"/>
</dbReference>
<keyword evidence="2" id="KW-1185">Reference proteome</keyword>
<evidence type="ECO:0000313" key="1">
    <source>
        <dbReference type="EMBL" id="STY97730.1"/>
    </source>
</evidence>
<dbReference type="AlphaFoldDB" id="A0A0X8K810"/>
<dbReference type="GO" id="GO:0071949">
    <property type="term" value="F:FAD binding"/>
    <property type="evidence" value="ECO:0007669"/>
    <property type="project" value="InterPro"/>
</dbReference>
<dbReference type="KEGG" id="mos:AXE82_10600"/>
<dbReference type="Proteomes" id="UP000255230">
    <property type="component" value="Unassembled WGS sequence"/>
</dbReference>
<sequence>MNHQIQYYVYASKINLTQIFDHNLFTDIREQAQSNNQHHHITGFLLFKDGKFLQYIEGQKAVCEQLFNTIKQDRRHKEMVVLDQGQLEKRYYQQWLMNCYNMDEKTQTLELLNLPDMVYDFDIYHWSQAHVHEVMSLMAKNHLLGMTPQTGSFFSVVYRRFMRQNKKYLIIQLLILGMFFISLLFLKSNH</sequence>
<dbReference type="InterPro" id="IPR036046">
    <property type="entry name" value="Acylphosphatase-like_dom_sf"/>
</dbReference>
<dbReference type="PROSITE" id="PS50925">
    <property type="entry name" value="BLUF"/>
    <property type="match status" value="1"/>
</dbReference>
<dbReference type="GO" id="GO:0009882">
    <property type="term" value="F:blue light photoreceptor activity"/>
    <property type="evidence" value="ECO:0007669"/>
    <property type="project" value="InterPro"/>
</dbReference>
<dbReference type="SUPFAM" id="SSF54975">
    <property type="entry name" value="Acylphosphatase/BLUF domain-like"/>
    <property type="match status" value="1"/>
</dbReference>
<dbReference type="EMBL" id="UGPY01000001">
    <property type="protein sequence ID" value="STY97730.1"/>
    <property type="molecule type" value="Genomic_DNA"/>
</dbReference>
<dbReference type="InterPro" id="IPR007024">
    <property type="entry name" value="BLUF_domain"/>
</dbReference>
<reference evidence="1 2" key="1">
    <citation type="submission" date="2018-06" db="EMBL/GenBank/DDBJ databases">
        <authorList>
            <consortium name="Pathogen Informatics"/>
            <person name="Doyle S."/>
        </authorList>
    </citation>
    <scope>NUCLEOTIDE SEQUENCE [LARGE SCALE GENOMIC DNA]</scope>
    <source>
        <strain evidence="1 2">NCTC10465</strain>
    </source>
</reference>
<dbReference type="Pfam" id="PF04940">
    <property type="entry name" value="BLUF"/>
    <property type="match status" value="1"/>
</dbReference>
<dbReference type="GeneID" id="35777770"/>
<protein>
    <submittedName>
        <fullName evidence="1">Sensors of blue-light using FAD</fullName>
    </submittedName>
</protein>
<accession>A0A0X8K810</accession>
<proteinExistence type="predicted"/>
<dbReference type="RefSeq" id="WP_062334527.1">
    <property type="nucleotide sequence ID" value="NZ_CBCRZU010000001.1"/>
</dbReference>
<dbReference type="OrthoDB" id="557705at2"/>
<organism evidence="1 2">
    <name type="scientific">Faucicola osloensis</name>
    <name type="common">Moraxella osloensis</name>
    <dbReference type="NCBI Taxonomy" id="34062"/>
    <lineage>
        <taxon>Bacteria</taxon>
        <taxon>Pseudomonadati</taxon>
        <taxon>Pseudomonadota</taxon>
        <taxon>Gammaproteobacteria</taxon>
        <taxon>Moraxellales</taxon>
        <taxon>Moraxellaceae</taxon>
        <taxon>Faucicola</taxon>
    </lineage>
</organism>
<gene>
    <name evidence="1" type="ORF">NCTC10465_01516</name>
</gene>
<dbReference type="Gene3D" id="3.30.70.100">
    <property type="match status" value="1"/>
</dbReference>
<evidence type="ECO:0000313" key="2">
    <source>
        <dbReference type="Proteomes" id="UP000255230"/>
    </source>
</evidence>
<name>A0A0X8K810_FAUOS</name>